<accession>A0A6I4MUH1</accession>
<gene>
    <name evidence="1" type="ORF">F8568_046200</name>
</gene>
<sequence length="126" mass="13862">MAYFLVVLTQREPNALDLADSMVVADESLWVRAAGDDRLVQLCDESDRVLVSIEEAQRVEVEGEVERLLGDRVTAGLAIPYWWMEAWVPDDAPDGPAVAHRFAAELISRLGGAVWPPAPPEPPEPT</sequence>
<organism evidence="1 2">
    <name type="scientific">Actinomadura physcomitrii</name>
    <dbReference type="NCBI Taxonomy" id="2650748"/>
    <lineage>
        <taxon>Bacteria</taxon>
        <taxon>Bacillati</taxon>
        <taxon>Actinomycetota</taxon>
        <taxon>Actinomycetes</taxon>
        <taxon>Streptosporangiales</taxon>
        <taxon>Thermomonosporaceae</taxon>
        <taxon>Actinomadura</taxon>
    </lineage>
</organism>
<dbReference type="Proteomes" id="UP000462055">
    <property type="component" value="Unassembled WGS sequence"/>
</dbReference>
<evidence type="ECO:0000313" key="1">
    <source>
        <dbReference type="EMBL" id="MWA07587.1"/>
    </source>
</evidence>
<dbReference type="AlphaFoldDB" id="A0A6I4MUH1"/>
<protein>
    <submittedName>
        <fullName evidence="1">Uncharacterized protein</fullName>
    </submittedName>
</protein>
<dbReference type="EMBL" id="WBMS02000085">
    <property type="protein sequence ID" value="MWA07587.1"/>
    <property type="molecule type" value="Genomic_DNA"/>
</dbReference>
<evidence type="ECO:0000313" key="2">
    <source>
        <dbReference type="Proteomes" id="UP000462055"/>
    </source>
</evidence>
<name>A0A6I4MUH1_9ACTN</name>
<comment type="caution">
    <text evidence="1">The sequence shown here is derived from an EMBL/GenBank/DDBJ whole genome shotgun (WGS) entry which is preliminary data.</text>
</comment>
<reference evidence="1" key="1">
    <citation type="submission" date="2019-12" db="EMBL/GenBank/DDBJ databases">
        <title>Actinomadura physcomitrii sp. nov., a novel actinomycete isolated from moss [Physcomitrium sphaericum (Ludw) Fuernr].</title>
        <authorList>
            <person name="Zhuang X."/>
        </authorList>
    </citation>
    <scope>NUCLEOTIDE SEQUENCE [LARGE SCALE GENOMIC DNA]</scope>
    <source>
        <strain evidence="1">LD22</strain>
    </source>
</reference>
<proteinExistence type="predicted"/>
<dbReference type="RefSeq" id="WP_151600508.1">
    <property type="nucleotide sequence ID" value="NZ_WBMS02000085.1"/>
</dbReference>
<keyword evidence="2" id="KW-1185">Reference proteome</keyword>